<keyword evidence="3" id="KW-1003">Cell membrane</keyword>
<dbReference type="RefSeq" id="WP_139757944.1">
    <property type="nucleotide sequence ID" value="NZ_CP039852.1"/>
</dbReference>
<evidence type="ECO:0000313" key="10">
    <source>
        <dbReference type="Proteomes" id="UP000304912"/>
    </source>
</evidence>
<keyword evidence="4 7" id="KW-0812">Transmembrane</keyword>
<organism evidence="9 10">
    <name type="scientific">Salinimonas iocasae</name>
    <dbReference type="NCBI Taxonomy" id="2572577"/>
    <lineage>
        <taxon>Bacteria</taxon>
        <taxon>Pseudomonadati</taxon>
        <taxon>Pseudomonadota</taxon>
        <taxon>Gammaproteobacteria</taxon>
        <taxon>Alteromonadales</taxon>
        <taxon>Alteromonadaceae</taxon>
        <taxon>Alteromonas/Salinimonas group</taxon>
        <taxon>Salinimonas</taxon>
    </lineage>
</organism>
<dbReference type="EMBL" id="CP039852">
    <property type="protein sequence ID" value="QCZ95215.1"/>
    <property type="molecule type" value="Genomic_DNA"/>
</dbReference>
<feature type="domain" description="Glycine transporter" evidence="8">
    <location>
        <begin position="95"/>
        <end position="166"/>
    </location>
</feature>
<evidence type="ECO:0000256" key="2">
    <source>
        <dbReference type="ARBA" id="ARBA00008193"/>
    </source>
</evidence>
<evidence type="ECO:0000256" key="6">
    <source>
        <dbReference type="ARBA" id="ARBA00023136"/>
    </source>
</evidence>
<dbReference type="Pfam" id="PF03458">
    <property type="entry name" value="Gly_transporter"/>
    <property type="match status" value="2"/>
</dbReference>
<dbReference type="KEGG" id="salk:FBQ74_11060"/>
<keyword evidence="6 7" id="KW-0472">Membrane</keyword>
<dbReference type="AlphaFoldDB" id="A0A5B7YI53"/>
<dbReference type="InterPro" id="IPR005115">
    <property type="entry name" value="Gly_transporter"/>
</dbReference>
<feature type="transmembrane region" description="Helical" evidence="7">
    <location>
        <begin position="66"/>
        <end position="83"/>
    </location>
</feature>
<feature type="transmembrane region" description="Helical" evidence="7">
    <location>
        <begin position="33"/>
        <end position="54"/>
    </location>
</feature>
<dbReference type="OrthoDB" id="9791874at2"/>
<comment type="subcellular location">
    <subcellularLocation>
        <location evidence="1">Cell membrane</location>
        <topology evidence="1">Multi-pass membrane protein</topology>
    </subcellularLocation>
</comment>
<keyword evidence="5 7" id="KW-1133">Transmembrane helix</keyword>
<evidence type="ECO:0000313" key="9">
    <source>
        <dbReference type="EMBL" id="QCZ95215.1"/>
    </source>
</evidence>
<evidence type="ECO:0000256" key="1">
    <source>
        <dbReference type="ARBA" id="ARBA00004651"/>
    </source>
</evidence>
<protein>
    <submittedName>
        <fullName evidence="9">Trimeric intracellular cation channel family protein</fullName>
    </submittedName>
</protein>
<dbReference type="PANTHER" id="PTHR30506">
    <property type="entry name" value="INNER MEMBRANE PROTEIN"/>
    <property type="match status" value="1"/>
</dbReference>
<proteinExistence type="inferred from homology"/>
<sequence>MSDDWFHLLNTVSIAFFAISGALVAYEEEVDSFGVIVLAVITAVGGGTLRDVLLDQPIFWIDKPDYLYSTYGAIIVTVILIRLNSGISNTLMIGFDAFGLALYNVIGIEKALINETGMAVAITLGTVTAIFGGLMRDVIARKVPLVMRCELYATACIAGGLVYAGMLYAGAPYLWCILASLVTTVSLRLGALKWGWRVPIFKKDIPE</sequence>
<reference evidence="9 10" key="1">
    <citation type="submission" date="2019-04" db="EMBL/GenBank/DDBJ databases">
        <title>Salinimonas iocasae sp. nov., a halophilic bacterium isolated from the outer tube casing of tubeworms in Okinawa Trough.</title>
        <authorList>
            <person name="Zhang H."/>
            <person name="Wang H."/>
            <person name="Li C."/>
        </authorList>
    </citation>
    <scope>NUCLEOTIDE SEQUENCE [LARGE SCALE GENOMIC DNA]</scope>
    <source>
        <strain evidence="9 10">KX18D6</strain>
    </source>
</reference>
<keyword evidence="10" id="KW-1185">Reference proteome</keyword>
<dbReference type="PANTHER" id="PTHR30506:SF3">
    <property type="entry name" value="UPF0126 INNER MEMBRANE PROTEIN YADS-RELATED"/>
    <property type="match status" value="1"/>
</dbReference>
<evidence type="ECO:0000256" key="7">
    <source>
        <dbReference type="SAM" id="Phobius"/>
    </source>
</evidence>
<feature type="transmembrane region" description="Helical" evidence="7">
    <location>
        <begin position="90"/>
        <end position="106"/>
    </location>
</feature>
<comment type="similarity">
    <text evidence="2">Belongs to the UPF0126 family.</text>
</comment>
<dbReference type="Proteomes" id="UP000304912">
    <property type="component" value="Chromosome"/>
</dbReference>
<evidence type="ECO:0000256" key="4">
    <source>
        <dbReference type="ARBA" id="ARBA00022692"/>
    </source>
</evidence>
<evidence type="ECO:0000256" key="5">
    <source>
        <dbReference type="ARBA" id="ARBA00022989"/>
    </source>
</evidence>
<accession>A0A5B7YI53</accession>
<evidence type="ECO:0000259" key="8">
    <source>
        <dbReference type="Pfam" id="PF03458"/>
    </source>
</evidence>
<feature type="transmembrane region" description="Helical" evidence="7">
    <location>
        <begin position="118"/>
        <end position="139"/>
    </location>
</feature>
<gene>
    <name evidence="9" type="ORF">FBQ74_11060</name>
</gene>
<feature type="domain" description="Glycine transporter" evidence="8">
    <location>
        <begin position="8"/>
        <end position="80"/>
    </location>
</feature>
<dbReference type="GO" id="GO:0005886">
    <property type="term" value="C:plasma membrane"/>
    <property type="evidence" value="ECO:0007669"/>
    <property type="project" value="UniProtKB-SubCell"/>
</dbReference>
<evidence type="ECO:0000256" key="3">
    <source>
        <dbReference type="ARBA" id="ARBA00022475"/>
    </source>
</evidence>
<name>A0A5B7YI53_9ALTE</name>
<feature type="transmembrane region" description="Helical" evidence="7">
    <location>
        <begin position="6"/>
        <end position="26"/>
    </location>
</feature>